<dbReference type="GO" id="GO:0003700">
    <property type="term" value="F:DNA-binding transcription factor activity"/>
    <property type="evidence" value="ECO:0007669"/>
    <property type="project" value="InterPro"/>
</dbReference>
<keyword evidence="2" id="KW-0547">Nucleotide-binding</keyword>
<dbReference type="GO" id="GO:0016740">
    <property type="term" value="F:transferase activity"/>
    <property type="evidence" value="ECO:0007669"/>
    <property type="project" value="UniProtKB-KW"/>
</dbReference>
<dbReference type="InterPro" id="IPR011608">
    <property type="entry name" value="PRD"/>
</dbReference>
<gene>
    <name evidence="9" type="ORF">SAMN02745973_01207</name>
</gene>
<reference evidence="9 10" key="1">
    <citation type="submission" date="2017-02" db="EMBL/GenBank/DDBJ databases">
        <authorList>
            <person name="Peterson S.W."/>
        </authorList>
    </citation>
    <scope>NUCLEOTIDE SEQUENCE [LARGE SCALE GENOMIC DNA]</scope>
    <source>
        <strain evidence="9 10">DSM 15102</strain>
    </source>
</reference>
<evidence type="ECO:0000256" key="1">
    <source>
        <dbReference type="ARBA" id="ARBA00022679"/>
    </source>
</evidence>
<dbReference type="SMART" id="SM00382">
    <property type="entry name" value="AAA"/>
    <property type="match status" value="1"/>
</dbReference>
<evidence type="ECO:0000259" key="6">
    <source>
        <dbReference type="PROSITE" id="PS51063"/>
    </source>
</evidence>
<dbReference type="InterPro" id="IPR025943">
    <property type="entry name" value="Sigma_54_int_dom_ATP-bd_2"/>
</dbReference>
<evidence type="ECO:0000259" key="5">
    <source>
        <dbReference type="PROSITE" id="PS50045"/>
    </source>
</evidence>
<dbReference type="InterPro" id="IPR036662">
    <property type="entry name" value="PTS_EIIA_man-typ_sf"/>
</dbReference>
<dbReference type="Gene3D" id="1.10.1790.10">
    <property type="entry name" value="PRD domain"/>
    <property type="match status" value="1"/>
</dbReference>
<dbReference type="CDD" id="cd00009">
    <property type="entry name" value="AAA"/>
    <property type="match status" value="1"/>
</dbReference>
<dbReference type="GO" id="GO:0009401">
    <property type="term" value="P:phosphoenolpyruvate-dependent sugar phosphotransferase system"/>
    <property type="evidence" value="ECO:0007669"/>
    <property type="project" value="InterPro"/>
</dbReference>
<dbReference type="Proteomes" id="UP000196365">
    <property type="component" value="Unassembled WGS sequence"/>
</dbReference>
<proteinExistence type="predicted"/>
<dbReference type="SUPFAM" id="SSF53062">
    <property type="entry name" value="PTS system fructose IIA component-like"/>
    <property type="match status" value="1"/>
</dbReference>
<dbReference type="Pfam" id="PF00158">
    <property type="entry name" value="Sigma54_activat"/>
    <property type="match status" value="1"/>
</dbReference>
<dbReference type="Gene3D" id="1.10.10.10">
    <property type="entry name" value="Winged helix-like DNA-binding domain superfamily/Winged helix DNA-binding domain"/>
    <property type="match status" value="1"/>
</dbReference>
<accession>A0A1T4M6K1</accession>
<dbReference type="EMBL" id="FUWV01000006">
    <property type="protein sequence ID" value="SJZ62354.1"/>
    <property type="molecule type" value="Genomic_DNA"/>
</dbReference>
<dbReference type="Pfam" id="PF01022">
    <property type="entry name" value="HTH_5"/>
    <property type="match status" value="1"/>
</dbReference>
<keyword evidence="3" id="KW-0067">ATP-binding</keyword>
<dbReference type="InterPro" id="IPR036634">
    <property type="entry name" value="PRD_sf"/>
</dbReference>
<dbReference type="OrthoDB" id="9803970at2"/>
<dbReference type="InterPro" id="IPR036388">
    <property type="entry name" value="WH-like_DNA-bd_sf"/>
</dbReference>
<dbReference type="PANTHER" id="PTHR32071:SF38">
    <property type="entry name" value="PSP OPERON TRANSCRIPTIONAL ACTIVATOR"/>
    <property type="match status" value="1"/>
</dbReference>
<dbReference type="GO" id="GO:0016020">
    <property type="term" value="C:membrane"/>
    <property type="evidence" value="ECO:0007669"/>
    <property type="project" value="InterPro"/>
</dbReference>
<dbReference type="RefSeq" id="WP_087678648.1">
    <property type="nucleotide sequence ID" value="NZ_FUWV01000006.1"/>
</dbReference>
<dbReference type="SUPFAM" id="SSF52540">
    <property type="entry name" value="P-loop containing nucleoside triphosphate hydrolases"/>
    <property type="match status" value="1"/>
</dbReference>
<keyword evidence="1" id="KW-0808">Transferase</keyword>
<dbReference type="InterPro" id="IPR001845">
    <property type="entry name" value="HTH_ArsR_DNA-bd_dom"/>
</dbReference>
<dbReference type="InterPro" id="IPR003593">
    <property type="entry name" value="AAA+_ATPase"/>
</dbReference>
<sequence length="674" mass="76838">MNNKTKIYQKLIELSDDYNGIDAQTLASILGMSRSNVSHQLNQLYKEGKVIKSSGRPVLFFVPDNIKKKKEKEMDQFVKHNPSLKQAIEQAKAAILYPPKGLPTLILGETGVGKSMFVSLMYQYAVDMKILEKNSPFISFNCADYSNTPQLLVSQLFGVKKGAYTGADSDKKGLIEKADGGILFLDEVHRLPPEGQESLFTFLDSKTFRRVGDPTLRTSNVFIIAATTEDPNSSLLQTFIRRIPMMITIPPLKERSLDEKLYLIKYFFKQESLQLNKEIYVSYNAIKAFLFYDCPNNIGQLKSDIQIVCAKAYSKFLTNLNKDIRIEIRTLPSYIREGLLKGEEENVALSDKLGGEIEFFKFSPHIKQKESPFSSNSDNIYNFIEQKLMQLKCKGFSEIDIEYILQEDIFNHFQKYVKGTSLSINKKDLLDLLEEDIIHCVDKVIHFICSKLNLHFNKNLYTALALHIDALMKRIRSNKSIINPQLEKIKQSYPKEFMIALQVKKIISDFFHCTISEDEAGYLTLFFIQKERIDQKSDKVKVILIFHGESTAKSMAQIANKLVGEEYALWIDAPFDSTPSETLDSLRELVRKNPSLAGYLLLVDMGSFTSFSEIIKKEFQVPVKSIALSSTLHVMEAVKKAISGFSLEEIYQSVLFVNSYQKNDSTLKNTKSQK</sequence>
<dbReference type="InterPro" id="IPR012318">
    <property type="entry name" value="HTH_CRP"/>
</dbReference>
<feature type="domain" description="Sigma-54 factor interaction" evidence="5">
    <location>
        <begin position="77"/>
        <end position="310"/>
    </location>
</feature>
<evidence type="ECO:0000259" key="7">
    <source>
        <dbReference type="PROSITE" id="PS51096"/>
    </source>
</evidence>
<dbReference type="Gene3D" id="3.40.50.510">
    <property type="entry name" value="Phosphotransferase system, mannose-type IIA component"/>
    <property type="match status" value="1"/>
</dbReference>
<dbReference type="Pfam" id="PF00874">
    <property type="entry name" value="PRD"/>
    <property type="match status" value="1"/>
</dbReference>
<feature type="domain" description="PTS EIIA type-4" evidence="7">
    <location>
        <begin position="539"/>
        <end position="667"/>
    </location>
</feature>
<dbReference type="GO" id="GO:0005524">
    <property type="term" value="F:ATP binding"/>
    <property type="evidence" value="ECO:0007669"/>
    <property type="project" value="UniProtKB-KW"/>
</dbReference>
<dbReference type="PROSITE" id="PS50045">
    <property type="entry name" value="SIGMA54_INTERACT_4"/>
    <property type="match status" value="1"/>
</dbReference>
<dbReference type="PROSITE" id="PS00676">
    <property type="entry name" value="SIGMA54_INTERACT_2"/>
    <property type="match status" value="1"/>
</dbReference>
<dbReference type="InterPro" id="IPR027417">
    <property type="entry name" value="P-loop_NTPase"/>
</dbReference>
<keyword evidence="4 9" id="KW-0238">DNA-binding</keyword>
<dbReference type="CDD" id="cd00090">
    <property type="entry name" value="HTH_ARSR"/>
    <property type="match status" value="1"/>
</dbReference>
<dbReference type="InterPro" id="IPR004701">
    <property type="entry name" value="PTS_EIIA_man-typ"/>
</dbReference>
<feature type="domain" description="HTH crp-type" evidence="6">
    <location>
        <begin position="1"/>
        <end position="64"/>
    </location>
</feature>
<keyword evidence="10" id="KW-1185">Reference proteome</keyword>
<dbReference type="PROSITE" id="PS51063">
    <property type="entry name" value="HTH_CRP_2"/>
    <property type="match status" value="1"/>
</dbReference>
<name>A0A1T4M6K1_9FIRM</name>
<dbReference type="PROSITE" id="PS51372">
    <property type="entry name" value="PRD_2"/>
    <property type="match status" value="1"/>
</dbReference>
<dbReference type="PROSITE" id="PS51096">
    <property type="entry name" value="PTS_EIIA_TYPE_4"/>
    <property type="match status" value="1"/>
</dbReference>
<evidence type="ECO:0000256" key="4">
    <source>
        <dbReference type="ARBA" id="ARBA00023125"/>
    </source>
</evidence>
<evidence type="ECO:0000256" key="2">
    <source>
        <dbReference type="ARBA" id="ARBA00022741"/>
    </source>
</evidence>
<evidence type="ECO:0000313" key="10">
    <source>
        <dbReference type="Proteomes" id="UP000196365"/>
    </source>
</evidence>
<dbReference type="GO" id="GO:0003677">
    <property type="term" value="F:DNA binding"/>
    <property type="evidence" value="ECO:0007669"/>
    <property type="project" value="UniProtKB-KW"/>
</dbReference>
<dbReference type="PANTHER" id="PTHR32071">
    <property type="entry name" value="TRANSCRIPTIONAL REGULATORY PROTEIN"/>
    <property type="match status" value="1"/>
</dbReference>
<feature type="domain" description="PRD" evidence="8">
    <location>
        <begin position="432"/>
        <end position="537"/>
    </location>
</feature>
<protein>
    <submittedName>
        <fullName evidence="9">Transcriptional regulator containing an AAA-type ATPase domain and a DNA-binding domain</fullName>
    </submittedName>
</protein>
<dbReference type="InterPro" id="IPR011991">
    <property type="entry name" value="ArsR-like_HTH"/>
</dbReference>
<evidence type="ECO:0000313" key="9">
    <source>
        <dbReference type="EMBL" id="SJZ62354.1"/>
    </source>
</evidence>
<dbReference type="Gene3D" id="3.40.50.300">
    <property type="entry name" value="P-loop containing nucleotide triphosphate hydrolases"/>
    <property type="match status" value="1"/>
</dbReference>
<evidence type="ECO:0000259" key="8">
    <source>
        <dbReference type="PROSITE" id="PS51372"/>
    </source>
</evidence>
<organism evidence="9 10">
    <name type="scientific">Garciella nitratireducens DSM 15102</name>
    <dbReference type="NCBI Taxonomy" id="1121911"/>
    <lineage>
        <taxon>Bacteria</taxon>
        <taxon>Bacillati</taxon>
        <taxon>Bacillota</taxon>
        <taxon>Clostridia</taxon>
        <taxon>Eubacteriales</taxon>
        <taxon>Eubacteriaceae</taxon>
        <taxon>Garciella</taxon>
    </lineage>
</organism>
<dbReference type="SUPFAM" id="SSF63520">
    <property type="entry name" value="PTS-regulatory domain, PRD"/>
    <property type="match status" value="1"/>
</dbReference>
<dbReference type="InterPro" id="IPR036390">
    <property type="entry name" value="WH_DNA-bd_sf"/>
</dbReference>
<dbReference type="SUPFAM" id="SSF46785">
    <property type="entry name" value="Winged helix' DNA-binding domain"/>
    <property type="match status" value="1"/>
</dbReference>
<dbReference type="InterPro" id="IPR002078">
    <property type="entry name" value="Sigma_54_int"/>
</dbReference>
<dbReference type="AlphaFoldDB" id="A0A1T4M6K1"/>
<evidence type="ECO:0000256" key="3">
    <source>
        <dbReference type="ARBA" id="ARBA00022840"/>
    </source>
</evidence>